<dbReference type="EMBL" id="AP009242">
    <property type="protein sequence ID" value="BAG80340.1"/>
    <property type="molecule type" value="Genomic_DNA"/>
</dbReference>
<evidence type="ECO:0000313" key="3">
    <source>
        <dbReference type="EMBL" id="BAG80340.1"/>
    </source>
</evidence>
<evidence type="ECO:0000256" key="1">
    <source>
        <dbReference type="ARBA" id="ARBA00038283"/>
    </source>
</evidence>
<feature type="domain" description="Initiator Rep protein WH1" evidence="2">
    <location>
        <begin position="33"/>
        <end position="181"/>
    </location>
</feature>
<dbReference type="InterPro" id="IPR036388">
    <property type="entry name" value="WH-like_DNA-bd_sf"/>
</dbReference>
<protein>
    <submittedName>
        <fullName evidence="3">Replication protein RepB</fullName>
    </submittedName>
</protein>
<dbReference type="Pfam" id="PF01051">
    <property type="entry name" value="Rep3_N"/>
    <property type="match status" value="1"/>
</dbReference>
<gene>
    <name evidence="3" type="ordered locus">ECSE_P2-0013</name>
</gene>
<keyword evidence="3" id="KW-0614">Plasmid</keyword>
<proteinExistence type="inferred from homology"/>
<dbReference type="Pfam" id="PF21205">
    <property type="entry name" value="Rep3_C"/>
    <property type="match status" value="1"/>
</dbReference>
<dbReference type="Proteomes" id="UP000008199">
    <property type="component" value="Plasmid pSE11-2"/>
</dbReference>
<dbReference type="GO" id="GO:0006270">
    <property type="term" value="P:DNA replication initiation"/>
    <property type="evidence" value="ECO:0007669"/>
    <property type="project" value="InterPro"/>
</dbReference>
<dbReference type="SUPFAM" id="SSF46785">
    <property type="entry name" value="Winged helix' DNA-binding domain"/>
    <property type="match status" value="2"/>
</dbReference>
<reference evidence="3 4" key="1">
    <citation type="journal article" date="2008" name="DNA Res.">
        <title>Complete genome sequence and comparative analysis of the wild-type commensal Escherichia coli strain SE11 isolated from a healthy adult.</title>
        <authorList>
            <person name="Oshima K."/>
            <person name="Toh H."/>
            <person name="Ogura Y."/>
            <person name="Sasamoto H."/>
            <person name="Morita H."/>
            <person name="Park S.-H."/>
            <person name="Ooka T."/>
            <person name="Iyoda S."/>
            <person name="Taylor T.D."/>
            <person name="Hayashi T."/>
            <person name="Itoh K."/>
            <person name="Hattori M."/>
        </authorList>
    </citation>
    <scope>NUCLEOTIDE SEQUENCE [LARGE SCALE GENOMIC DNA]</scope>
    <source>
        <strain evidence="3 4">SE11</strain>
    </source>
</reference>
<organism evidence="3 4">
    <name type="scientific">Escherichia coli (strain SE11)</name>
    <dbReference type="NCBI Taxonomy" id="409438"/>
    <lineage>
        <taxon>Bacteria</taxon>
        <taxon>Pseudomonadati</taxon>
        <taxon>Pseudomonadota</taxon>
        <taxon>Gammaproteobacteria</taxon>
        <taxon>Enterobacterales</taxon>
        <taxon>Enterobacteriaceae</taxon>
        <taxon>Escherichia</taxon>
    </lineage>
</organism>
<geneLocation type="plasmid" evidence="3 4">
    <name>pSE11-2</name>
</geneLocation>
<sequence>MLDGLLHDNMGELKTTHTIMTMTISTAKKSVNISQSNELTEAAYYLPLQAKRVLWLCLIQCYPLKDDPDSVSPVFTVLVADYQKYFKVSVDTASSDVKKGVTALAESSVVFYPKDGEFDEIKRPWLAEAGLKKGRGKWQIEFNYKVMPYLMGLTSQFTTYSLYDCGKINSVRVIRLYESLCQYRSSGVWVTTQEWLSERFMLPESQRSNFAEMKRTFINPALKKINANTPLKAAMTQNEDGRLVFTIVDSKN</sequence>
<accession>A0A979H0P8</accession>
<dbReference type="KEGG" id="ecy:ECSE_P2-0013"/>
<dbReference type="InterPro" id="IPR000525">
    <property type="entry name" value="Initiator_Rep_WH1"/>
</dbReference>
<evidence type="ECO:0000313" key="4">
    <source>
        <dbReference type="Proteomes" id="UP000008199"/>
    </source>
</evidence>
<comment type="similarity">
    <text evidence="1">Belongs to the initiator RepB protein family.</text>
</comment>
<dbReference type="GO" id="GO:0003887">
    <property type="term" value="F:DNA-directed DNA polymerase activity"/>
    <property type="evidence" value="ECO:0007669"/>
    <property type="project" value="InterPro"/>
</dbReference>
<evidence type="ECO:0000259" key="2">
    <source>
        <dbReference type="Pfam" id="PF01051"/>
    </source>
</evidence>
<dbReference type="Gene3D" id="1.10.10.10">
    <property type="entry name" value="Winged helix-like DNA-binding domain superfamily/Winged helix DNA-binding domain"/>
    <property type="match status" value="2"/>
</dbReference>
<dbReference type="AlphaFoldDB" id="A0A979H0P8"/>
<name>A0A979H0P8_ECOSE</name>
<dbReference type="InterPro" id="IPR036390">
    <property type="entry name" value="WH_DNA-bd_sf"/>
</dbReference>